<dbReference type="SUPFAM" id="SSF55729">
    <property type="entry name" value="Acyl-CoA N-acyltransferases (Nat)"/>
    <property type="match status" value="1"/>
</dbReference>
<reference evidence="2 3" key="1">
    <citation type="journal article" date="2016" name="Nat. Commun.">
        <title>Thousands of microbial genomes shed light on interconnected biogeochemical processes in an aquifer system.</title>
        <authorList>
            <person name="Anantharaman K."/>
            <person name="Brown C.T."/>
            <person name="Hug L.A."/>
            <person name="Sharon I."/>
            <person name="Castelle C.J."/>
            <person name="Probst A.J."/>
            <person name="Thomas B.C."/>
            <person name="Singh A."/>
            <person name="Wilkins M.J."/>
            <person name="Karaoz U."/>
            <person name="Brodie E.L."/>
            <person name="Williams K.H."/>
            <person name="Hubbard S.S."/>
            <person name="Banfield J.F."/>
        </authorList>
    </citation>
    <scope>NUCLEOTIDE SEQUENCE [LARGE SCALE GENOMIC DNA]</scope>
</reference>
<organism evidence="2 3">
    <name type="scientific">Candidatus Taylorbacteria bacterium RIFCSPLOWO2_12_FULL_43_20</name>
    <dbReference type="NCBI Taxonomy" id="1802332"/>
    <lineage>
        <taxon>Bacteria</taxon>
        <taxon>Candidatus Tayloriibacteriota</taxon>
    </lineage>
</organism>
<comment type="caution">
    <text evidence="2">The sequence shown here is derived from an EMBL/GenBank/DDBJ whole genome shotgun (WGS) entry which is preliminary data.</text>
</comment>
<dbReference type="AlphaFoldDB" id="A0A1G2P1A1"/>
<dbReference type="InterPro" id="IPR016181">
    <property type="entry name" value="Acyl_CoA_acyltransferase"/>
</dbReference>
<accession>A0A1G2P1A1</accession>
<protein>
    <recommendedName>
        <fullName evidence="1">N-acetyltransferase domain-containing protein</fullName>
    </recommendedName>
</protein>
<dbReference type="PANTHER" id="PTHR43415:SF3">
    <property type="entry name" value="GNAT-FAMILY ACETYLTRANSFERASE"/>
    <property type="match status" value="1"/>
</dbReference>
<gene>
    <name evidence="2" type="ORF">A3G52_05090</name>
</gene>
<dbReference type="Pfam" id="PF13302">
    <property type="entry name" value="Acetyltransf_3"/>
    <property type="match status" value="1"/>
</dbReference>
<sequence>MSTAENKPLAFLEIGGVAIRISNHEERRVFKKWFRDPRVAWSMKVDEPYVNPEMEKRLYQEIDMLPPLVDDELQSPKTELALQTPEKKKRRRDRVMDITFAILELPGFALKGAIQLSQVSWIHALAHVRTIIPPGYQSGGLCAKAKTLVLRYGFESLKLDKISSYVLANNIPSFLCNKACGFNVEARLQREFQQENNRIDLLCMSIFAEDWPDAKRLFKERLNRKTVRRSPHS</sequence>
<evidence type="ECO:0000259" key="1">
    <source>
        <dbReference type="Pfam" id="PF13302"/>
    </source>
</evidence>
<dbReference type="EMBL" id="MHSK01000035">
    <property type="protein sequence ID" value="OHA41392.1"/>
    <property type="molecule type" value="Genomic_DNA"/>
</dbReference>
<dbReference type="Gene3D" id="3.40.630.30">
    <property type="match status" value="1"/>
</dbReference>
<evidence type="ECO:0000313" key="3">
    <source>
        <dbReference type="Proteomes" id="UP000177269"/>
    </source>
</evidence>
<dbReference type="GO" id="GO:0016747">
    <property type="term" value="F:acyltransferase activity, transferring groups other than amino-acyl groups"/>
    <property type="evidence" value="ECO:0007669"/>
    <property type="project" value="InterPro"/>
</dbReference>
<feature type="domain" description="N-acetyltransferase" evidence="1">
    <location>
        <begin position="74"/>
        <end position="182"/>
    </location>
</feature>
<proteinExistence type="predicted"/>
<evidence type="ECO:0000313" key="2">
    <source>
        <dbReference type="EMBL" id="OHA41392.1"/>
    </source>
</evidence>
<name>A0A1G2P1A1_9BACT</name>
<dbReference type="PANTHER" id="PTHR43415">
    <property type="entry name" value="SPERMIDINE N(1)-ACETYLTRANSFERASE"/>
    <property type="match status" value="1"/>
</dbReference>
<dbReference type="Proteomes" id="UP000177269">
    <property type="component" value="Unassembled WGS sequence"/>
</dbReference>
<dbReference type="InterPro" id="IPR000182">
    <property type="entry name" value="GNAT_dom"/>
</dbReference>